<sequence length="237" mass="26167">MDNHLKRLKLSVVPPLLLIFTMTAIEFLKQTLSLDSTVLALHPRQTDGIAGIVTHVMLHSSWRHLAVNSLPLLCLGWCIFYFYKDWAYAILGTTWVLTGILTFIIGRDAWHLGASGLIYGLFSFTFFSGVVNGTKPMIGASLLAVFLYGGMVWGITPYFVKGDVSWEGHLSGFISGMVATLLFHGKSSFAKEAKPQYDDAADEALYEEWVASLNPRPADADKKGENDSKEDAEAKES</sequence>
<feature type="compositionally biased region" description="Basic and acidic residues" evidence="5">
    <location>
        <begin position="218"/>
        <end position="237"/>
    </location>
</feature>
<proteinExistence type="predicted"/>
<name>A0A9D2UJV6_9BACT</name>
<evidence type="ECO:0000256" key="4">
    <source>
        <dbReference type="ARBA" id="ARBA00023136"/>
    </source>
</evidence>
<evidence type="ECO:0000313" key="9">
    <source>
        <dbReference type="Proteomes" id="UP000787625"/>
    </source>
</evidence>
<dbReference type="PANTHER" id="PTHR43731:SF9">
    <property type="entry name" value="SLR1461 PROTEIN"/>
    <property type="match status" value="1"/>
</dbReference>
<dbReference type="Gene3D" id="1.20.1540.10">
    <property type="entry name" value="Rhomboid-like"/>
    <property type="match status" value="1"/>
</dbReference>
<accession>A0A9D2UJV6</accession>
<feature type="transmembrane region" description="Helical" evidence="6">
    <location>
        <begin position="65"/>
        <end position="83"/>
    </location>
</feature>
<organism evidence="8 9">
    <name type="scientific">Candidatus Avibacteroides avistercoris</name>
    <dbReference type="NCBI Taxonomy" id="2840690"/>
    <lineage>
        <taxon>Bacteria</taxon>
        <taxon>Pseudomonadati</taxon>
        <taxon>Bacteroidota</taxon>
        <taxon>Bacteroidia</taxon>
        <taxon>Bacteroidales</taxon>
        <taxon>Bacteroidaceae</taxon>
        <taxon>Bacteroidaceae incertae sedis</taxon>
        <taxon>Candidatus Avibacteroides</taxon>
    </lineage>
</organism>
<feature type="transmembrane region" description="Helical" evidence="6">
    <location>
        <begin position="88"/>
        <end position="106"/>
    </location>
</feature>
<dbReference type="PANTHER" id="PTHR43731">
    <property type="entry name" value="RHOMBOID PROTEASE"/>
    <property type="match status" value="1"/>
</dbReference>
<evidence type="ECO:0000256" key="3">
    <source>
        <dbReference type="ARBA" id="ARBA00022989"/>
    </source>
</evidence>
<evidence type="ECO:0000256" key="2">
    <source>
        <dbReference type="ARBA" id="ARBA00022692"/>
    </source>
</evidence>
<feature type="transmembrane region" description="Helical" evidence="6">
    <location>
        <begin position="166"/>
        <end position="184"/>
    </location>
</feature>
<reference evidence="8" key="2">
    <citation type="submission" date="2021-04" db="EMBL/GenBank/DDBJ databases">
        <authorList>
            <person name="Gilroy R."/>
        </authorList>
    </citation>
    <scope>NUCLEOTIDE SEQUENCE</scope>
    <source>
        <strain evidence="8">MalCec1-1739</strain>
    </source>
</reference>
<dbReference type="GO" id="GO:0016020">
    <property type="term" value="C:membrane"/>
    <property type="evidence" value="ECO:0007669"/>
    <property type="project" value="UniProtKB-SubCell"/>
</dbReference>
<feature type="region of interest" description="Disordered" evidence="5">
    <location>
        <begin position="213"/>
        <end position="237"/>
    </location>
</feature>
<dbReference type="InterPro" id="IPR022764">
    <property type="entry name" value="Peptidase_S54_rhomboid_dom"/>
</dbReference>
<dbReference type="InterPro" id="IPR050925">
    <property type="entry name" value="Rhomboid_protease_S54"/>
</dbReference>
<keyword evidence="4 6" id="KW-0472">Membrane</keyword>
<evidence type="ECO:0000256" key="6">
    <source>
        <dbReference type="SAM" id="Phobius"/>
    </source>
</evidence>
<comment type="subcellular location">
    <subcellularLocation>
        <location evidence="1">Membrane</location>
        <topology evidence="1">Multi-pass membrane protein</topology>
    </subcellularLocation>
</comment>
<keyword evidence="8" id="KW-0378">Hydrolase</keyword>
<dbReference type="Proteomes" id="UP000787625">
    <property type="component" value="Unassembled WGS sequence"/>
</dbReference>
<evidence type="ECO:0000313" key="8">
    <source>
        <dbReference type="EMBL" id="HJD53745.1"/>
    </source>
</evidence>
<feature type="domain" description="Peptidase S54 rhomboid" evidence="7">
    <location>
        <begin position="51"/>
        <end position="184"/>
    </location>
</feature>
<evidence type="ECO:0000256" key="5">
    <source>
        <dbReference type="SAM" id="MobiDB-lite"/>
    </source>
</evidence>
<dbReference type="InterPro" id="IPR035952">
    <property type="entry name" value="Rhomboid-like_sf"/>
</dbReference>
<protein>
    <submittedName>
        <fullName evidence="8">Rhomboid family intramembrane serine protease</fullName>
    </submittedName>
</protein>
<keyword evidence="8" id="KW-0645">Protease</keyword>
<keyword evidence="3 6" id="KW-1133">Transmembrane helix</keyword>
<evidence type="ECO:0000259" key="7">
    <source>
        <dbReference type="Pfam" id="PF01694"/>
    </source>
</evidence>
<dbReference type="SUPFAM" id="SSF144091">
    <property type="entry name" value="Rhomboid-like"/>
    <property type="match status" value="1"/>
</dbReference>
<feature type="transmembrane region" description="Helical" evidence="6">
    <location>
        <begin position="112"/>
        <end position="131"/>
    </location>
</feature>
<dbReference type="GO" id="GO:0006508">
    <property type="term" value="P:proteolysis"/>
    <property type="evidence" value="ECO:0007669"/>
    <property type="project" value="UniProtKB-KW"/>
</dbReference>
<gene>
    <name evidence="8" type="ORF">IAA93_08495</name>
</gene>
<comment type="caution">
    <text evidence="8">The sequence shown here is derived from an EMBL/GenBank/DDBJ whole genome shotgun (WGS) entry which is preliminary data.</text>
</comment>
<evidence type="ECO:0000256" key="1">
    <source>
        <dbReference type="ARBA" id="ARBA00004141"/>
    </source>
</evidence>
<dbReference type="GO" id="GO:0004252">
    <property type="term" value="F:serine-type endopeptidase activity"/>
    <property type="evidence" value="ECO:0007669"/>
    <property type="project" value="InterPro"/>
</dbReference>
<feature type="transmembrane region" description="Helical" evidence="6">
    <location>
        <begin position="138"/>
        <end position="160"/>
    </location>
</feature>
<keyword evidence="2 6" id="KW-0812">Transmembrane</keyword>
<reference evidence="8" key="1">
    <citation type="journal article" date="2021" name="PeerJ">
        <title>Extensive microbial diversity within the chicken gut microbiome revealed by metagenomics and culture.</title>
        <authorList>
            <person name="Gilroy R."/>
            <person name="Ravi A."/>
            <person name="Getino M."/>
            <person name="Pursley I."/>
            <person name="Horton D.L."/>
            <person name="Alikhan N.F."/>
            <person name="Baker D."/>
            <person name="Gharbi K."/>
            <person name="Hall N."/>
            <person name="Watson M."/>
            <person name="Adriaenssens E.M."/>
            <person name="Foster-Nyarko E."/>
            <person name="Jarju S."/>
            <person name="Secka A."/>
            <person name="Antonio M."/>
            <person name="Oren A."/>
            <person name="Chaudhuri R.R."/>
            <person name="La Ragione R."/>
            <person name="Hildebrand F."/>
            <person name="Pallen M.J."/>
        </authorList>
    </citation>
    <scope>NUCLEOTIDE SEQUENCE</scope>
    <source>
        <strain evidence="8">MalCec1-1739</strain>
    </source>
</reference>
<feature type="transmembrane region" description="Helical" evidence="6">
    <location>
        <begin position="12"/>
        <end position="28"/>
    </location>
</feature>
<dbReference type="Pfam" id="PF01694">
    <property type="entry name" value="Rhomboid"/>
    <property type="match status" value="1"/>
</dbReference>
<dbReference type="AlphaFoldDB" id="A0A9D2UJV6"/>
<dbReference type="EMBL" id="DWUP01000197">
    <property type="protein sequence ID" value="HJD53745.1"/>
    <property type="molecule type" value="Genomic_DNA"/>
</dbReference>